<proteinExistence type="inferred from homology"/>
<evidence type="ECO:0000259" key="9">
    <source>
        <dbReference type="PROSITE" id="PS52035"/>
    </source>
</evidence>
<reference evidence="10 11" key="1">
    <citation type="submission" date="2021-01" db="EMBL/GenBank/DDBJ databases">
        <title>Whole genome shotgun sequence of Cellulomonas phragmiteti NBRC 110785.</title>
        <authorList>
            <person name="Komaki H."/>
            <person name="Tamura T."/>
        </authorList>
    </citation>
    <scope>NUCLEOTIDE SEQUENCE [LARGE SCALE GENOMIC DNA]</scope>
    <source>
        <strain evidence="10 11">NBRC 110785</strain>
    </source>
</reference>
<name>A0ABQ4DIL8_9CELL</name>
<evidence type="ECO:0000313" key="11">
    <source>
        <dbReference type="Proteomes" id="UP000614741"/>
    </source>
</evidence>
<dbReference type="InterPro" id="IPR000834">
    <property type="entry name" value="Peptidase_M14"/>
</dbReference>
<organism evidence="10 11">
    <name type="scientific">Cellulomonas phragmiteti</name>
    <dbReference type="NCBI Taxonomy" id="478780"/>
    <lineage>
        <taxon>Bacteria</taxon>
        <taxon>Bacillati</taxon>
        <taxon>Actinomycetota</taxon>
        <taxon>Actinomycetes</taxon>
        <taxon>Micrococcales</taxon>
        <taxon>Cellulomonadaceae</taxon>
        <taxon>Cellulomonas</taxon>
    </lineage>
</organism>
<dbReference type="SUPFAM" id="SSF53300">
    <property type="entry name" value="vWA-like"/>
    <property type="match status" value="1"/>
</dbReference>
<dbReference type="EMBL" id="BONP01000004">
    <property type="protein sequence ID" value="GIG39198.1"/>
    <property type="molecule type" value="Genomic_DNA"/>
</dbReference>
<feature type="active site" description="Proton donor/acceptor" evidence="7">
    <location>
        <position position="323"/>
    </location>
</feature>
<dbReference type="RefSeq" id="WP_203671666.1">
    <property type="nucleotide sequence ID" value="NZ_BONP01000004.1"/>
</dbReference>
<dbReference type="Pfam" id="PF00246">
    <property type="entry name" value="Peptidase_M14"/>
    <property type="match status" value="1"/>
</dbReference>
<dbReference type="PROSITE" id="PS52035">
    <property type="entry name" value="PEPTIDASE_M14"/>
    <property type="match status" value="1"/>
</dbReference>
<keyword evidence="5" id="KW-0862">Zinc</keyword>
<comment type="cofactor">
    <cofactor evidence="1">
        <name>Zn(2+)</name>
        <dbReference type="ChEBI" id="CHEBI:29105"/>
    </cofactor>
</comment>
<comment type="caution">
    <text evidence="10">The sequence shown here is derived from an EMBL/GenBank/DDBJ whole genome shotgun (WGS) entry which is preliminary data.</text>
</comment>
<dbReference type="PANTHER" id="PTHR11705:SF143">
    <property type="entry name" value="SLL0236 PROTEIN"/>
    <property type="match status" value="1"/>
</dbReference>
<evidence type="ECO:0000256" key="3">
    <source>
        <dbReference type="ARBA" id="ARBA00022670"/>
    </source>
</evidence>
<protein>
    <recommendedName>
        <fullName evidence="12">VWFA domain-containing protein</fullName>
    </recommendedName>
</protein>
<dbReference type="CDD" id="cd06228">
    <property type="entry name" value="M14-like"/>
    <property type="match status" value="1"/>
</dbReference>
<evidence type="ECO:0008006" key="12">
    <source>
        <dbReference type="Google" id="ProtNLM"/>
    </source>
</evidence>
<comment type="similarity">
    <text evidence="2 7">Belongs to the peptidase M14 family.</text>
</comment>
<dbReference type="Pfam" id="PF13519">
    <property type="entry name" value="VWA_2"/>
    <property type="match status" value="1"/>
</dbReference>
<dbReference type="Gene3D" id="3.40.630.10">
    <property type="entry name" value="Zn peptidases"/>
    <property type="match status" value="1"/>
</dbReference>
<evidence type="ECO:0000256" key="4">
    <source>
        <dbReference type="ARBA" id="ARBA00022801"/>
    </source>
</evidence>
<dbReference type="PANTHER" id="PTHR11705">
    <property type="entry name" value="PROTEASE FAMILY M14 CARBOXYPEPTIDASE A,B"/>
    <property type="match status" value="1"/>
</dbReference>
<evidence type="ECO:0000256" key="7">
    <source>
        <dbReference type="PROSITE-ProRule" id="PRU01379"/>
    </source>
</evidence>
<keyword evidence="4" id="KW-0378">Hydrolase</keyword>
<keyword evidence="3" id="KW-0645">Protease</keyword>
<evidence type="ECO:0000256" key="6">
    <source>
        <dbReference type="ARBA" id="ARBA00023049"/>
    </source>
</evidence>
<evidence type="ECO:0000259" key="8">
    <source>
        <dbReference type="PROSITE" id="PS50234"/>
    </source>
</evidence>
<sequence length="672" mass="68985">MYLNVTEIESALAALAAAYPTTSELVATPHATHEGRTTHVLRVGAGGAHAADGILLLGGVHAREWVPPDALVAFAADLLEAYATGTGLGYGGASYAADDVRRLLETRNLFVLACVNPDGRAHSQAVASGWRKNRRPAPPGSTGASCVGVDLNRNFDFLWDHLARFAPDSGVSASASPCDANVYRGPSAASEPETRDVVWVLDTYPRIRWHVDVHSAVPVVLHSWGSDENQSTTPGDNFRNTALDPVRGRVGDGIGEYLTARDTQVAVELATRLDAGVAAASGASYGVEQAMTLYPTSGASDDYAVSRHLVDPARTQVHAWTVECGTSFQPPYASAEGVIREVCSGLLAFALAAHEVTDGLSAVLRTPSVAFVDVPEGQTTSRAVVVDAQGALDVHLEVVAGPTGPFGLPLGPVTTVPAPGVGATTPGRVWLTWTAGAPGTPAATASGSVTVRCVETGQVWTVPVTASAVPRSTVGVALVLDRSGSMAWDAGDGRSRVEVLREAASVFLEVLPAEDGVGVVRFHHDADTAAPVRLAGPETFGPGRAAALAAVAAHVPDPAGATSIGDGVLVAAAELAATAGAFDATAMLVLTDGQENAPAWLADVTGALGDRVFAVGLGEPAAVDPAALTTLVDGSGGWLAVSGTLSVDERFLLAQYFLQVLAGVTNQQIVVT</sequence>
<dbReference type="Proteomes" id="UP000614741">
    <property type="component" value="Unassembled WGS sequence"/>
</dbReference>
<gene>
    <name evidence="10" type="ORF">Cph01nite_09600</name>
</gene>
<dbReference type="SMART" id="SM00327">
    <property type="entry name" value="VWA"/>
    <property type="match status" value="1"/>
</dbReference>
<dbReference type="InterPro" id="IPR002035">
    <property type="entry name" value="VWF_A"/>
</dbReference>
<evidence type="ECO:0000256" key="1">
    <source>
        <dbReference type="ARBA" id="ARBA00001947"/>
    </source>
</evidence>
<keyword evidence="6" id="KW-0482">Metalloprotease</keyword>
<evidence type="ECO:0000313" key="10">
    <source>
        <dbReference type="EMBL" id="GIG39198.1"/>
    </source>
</evidence>
<keyword evidence="11" id="KW-1185">Reference proteome</keyword>
<evidence type="ECO:0000256" key="5">
    <source>
        <dbReference type="ARBA" id="ARBA00022833"/>
    </source>
</evidence>
<evidence type="ECO:0000256" key="2">
    <source>
        <dbReference type="ARBA" id="ARBA00005988"/>
    </source>
</evidence>
<dbReference type="Gene3D" id="3.40.50.410">
    <property type="entry name" value="von Willebrand factor, type A domain"/>
    <property type="match status" value="1"/>
</dbReference>
<accession>A0ABQ4DIL8</accession>
<feature type="domain" description="Peptidase M14" evidence="9">
    <location>
        <begin position="1"/>
        <end position="353"/>
    </location>
</feature>
<dbReference type="InterPro" id="IPR036465">
    <property type="entry name" value="vWFA_dom_sf"/>
</dbReference>
<dbReference type="PROSITE" id="PS50234">
    <property type="entry name" value="VWFA"/>
    <property type="match status" value="1"/>
</dbReference>
<dbReference type="SMART" id="SM00631">
    <property type="entry name" value="Zn_pept"/>
    <property type="match status" value="1"/>
</dbReference>
<feature type="domain" description="VWFA" evidence="8">
    <location>
        <begin position="475"/>
        <end position="661"/>
    </location>
</feature>
<dbReference type="SUPFAM" id="SSF53187">
    <property type="entry name" value="Zn-dependent exopeptidases"/>
    <property type="match status" value="1"/>
</dbReference>